<gene>
    <name evidence="1" type="ORF">VP01_1629g1</name>
</gene>
<keyword evidence="2" id="KW-1185">Reference proteome</keyword>
<dbReference type="AlphaFoldDB" id="A0A0L6VIR0"/>
<evidence type="ECO:0000313" key="1">
    <source>
        <dbReference type="EMBL" id="KNZ60000.1"/>
    </source>
</evidence>
<dbReference type="OrthoDB" id="5397701at2759"/>
<dbReference type="VEuPathDB" id="FungiDB:VP01_1629g1"/>
<accession>A0A0L6VIR0</accession>
<dbReference type="STRING" id="27349.A0A0L6VIR0"/>
<proteinExistence type="predicted"/>
<reference evidence="1 2" key="1">
    <citation type="submission" date="2015-08" db="EMBL/GenBank/DDBJ databases">
        <title>Next Generation Sequencing and Analysis of the Genome of Puccinia sorghi L Schw, the Causal Agent of Maize Common Rust.</title>
        <authorList>
            <person name="Rochi L."/>
            <person name="Burguener G."/>
            <person name="Darino M."/>
            <person name="Turjanski A."/>
            <person name="Kreff E."/>
            <person name="Dieguez M.J."/>
            <person name="Sacco F."/>
        </authorList>
    </citation>
    <scope>NUCLEOTIDE SEQUENCE [LARGE SCALE GENOMIC DNA]</scope>
    <source>
        <strain evidence="1 2">RO10H11247</strain>
    </source>
</reference>
<comment type="caution">
    <text evidence="1">The sequence shown here is derived from an EMBL/GenBank/DDBJ whole genome shotgun (WGS) entry which is preliminary data.</text>
</comment>
<protein>
    <submittedName>
        <fullName evidence="1">Uncharacterized protein</fullName>
    </submittedName>
</protein>
<organism evidence="1 2">
    <name type="scientific">Puccinia sorghi</name>
    <dbReference type="NCBI Taxonomy" id="27349"/>
    <lineage>
        <taxon>Eukaryota</taxon>
        <taxon>Fungi</taxon>
        <taxon>Dikarya</taxon>
        <taxon>Basidiomycota</taxon>
        <taxon>Pucciniomycotina</taxon>
        <taxon>Pucciniomycetes</taxon>
        <taxon>Pucciniales</taxon>
        <taxon>Pucciniaceae</taxon>
        <taxon>Puccinia</taxon>
    </lineage>
</organism>
<name>A0A0L6VIR0_9BASI</name>
<dbReference type="PANTHER" id="PTHR37331:SF1">
    <property type="entry name" value="YALI0F11671P"/>
    <property type="match status" value="1"/>
</dbReference>
<sequence length="212" mass="23214">MSLTFIKLAHKTTAAAVFSSRRTWMQSLRCLTTGTTSWEGARPVAGYNGATALYRHEPTGQISFLDAAPIVPGSPTILGTLSAEHARFQENPAFVQLLHAVLASVYLQDPHVRDLALSRKSADVDSYLHVLGTRAKDQFINDRDPACIIFSFLAHCTTGLPIPNTYEPNPALRLYTPLDGFLVLPPSLHHALLRGCQVARSIELQESPHSSK</sequence>
<evidence type="ECO:0000313" key="2">
    <source>
        <dbReference type="Proteomes" id="UP000037035"/>
    </source>
</evidence>
<dbReference type="Proteomes" id="UP000037035">
    <property type="component" value="Unassembled WGS sequence"/>
</dbReference>
<dbReference type="PANTHER" id="PTHR37331">
    <property type="entry name" value="YALI0F11671P"/>
    <property type="match status" value="1"/>
</dbReference>
<dbReference type="EMBL" id="LAVV01006425">
    <property type="protein sequence ID" value="KNZ60000.1"/>
    <property type="molecule type" value="Genomic_DNA"/>
</dbReference>